<evidence type="ECO:0000259" key="20">
    <source>
        <dbReference type="PROSITE" id="PS50113"/>
    </source>
</evidence>
<dbReference type="Pfam" id="PF00072">
    <property type="entry name" value="Response_reg"/>
    <property type="match status" value="2"/>
</dbReference>
<feature type="domain" description="Response regulatory" evidence="18">
    <location>
        <begin position="1359"/>
        <end position="1480"/>
    </location>
</feature>
<evidence type="ECO:0000256" key="13">
    <source>
        <dbReference type="ARBA" id="ARBA00023136"/>
    </source>
</evidence>
<evidence type="ECO:0000256" key="8">
    <source>
        <dbReference type="ARBA" id="ARBA00022741"/>
    </source>
</evidence>
<keyword evidence="6" id="KW-0808">Transferase</keyword>
<dbReference type="InterPro" id="IPR013767">
    <property type="entry name" value="PAS_fold"/>
</dbReference>
<dbReference type="SMART" id="SM00387">
    <property type="entry name" value="HATPase_c"/>
    <property type="match status" value="1"/>
</dbReference>
<dbReference type="PROSITE" id="PS50894">
    <property type="entry name" value="HPT"/>
    <property type="match status" value="1"/>
</dbReference>
<feature type="domain" description="HPt" evidence="22">
    <location>
        <begin position="1670"/>
        <end position="1764"/>
    </location>
</feature>
<dbReference type="Gene3D" id="3.40.50.2300">
    <property type="match status" value="2"/>
</dbReference>
<dbReference type="InterPro" id="IPR035965">
    <property type="entry name" value="PAS-like_dom_sf"/>
</dbReference>
<dbReference type="SUPFAM" id="SSF52172">
    <property type="entry name" value="CheY-like"/>
    <property type="match status" value="2"/>
</dbReference>
<dbReference type="PROSITE" id="PS50885">
    <property type="entry name" value="HAMP"/>
    <property type="match status" value="1"/>
</dbReference>
<dbReference type="SMART" id="SM00086">
    <property type="entry name" value="PAC"/>
    <property type="match status" value="5"/>
</dbReference>
<dbReference type="Pfam" id="PF13188">
    <property type="entry name" value="PAS_8"/>
    <property type="match status" value="1"/>
</dbReference>
<dbReference type="InterPro" id="IPR013655">
    <property type="entry name" value="PAS_fold_3"/>
</dbReference>
<feature type="domain" description="Response regulatory" evidence="18">
    <location>
        <begin position="1509"/>
        <end position="1625"/>
    </location>
</feature>
<dbReference type="InterPro" id="IPR029016">
    <property type="entry name" value="GAF-like_dom_sf"/>
</dbReference>
<reference evidence="23 24" key="1">
    <citation type="journal article" date="2019" name="Antonie Van Leeuwenhoek">
        <title>Description of 'Ca. Methylobacter oryzae' KRF1, a novel species from the environmentally important Methylobacter clade 2.</title>
        <authorList>
            <person name="Khatri K."/>
            <person name="Mohite J.A."/>
            <person name="Pandit P.S."/>
            <person name="Bahulikar R."/>
            <person name="Rahalkar M.C."/>
        </authorList>
    </citation>
    <scope>NUCLEOTIDE SEQUENCE [LARGE SCALE GENOMIC DNA]</scope>
    <source>
        <strain evidence="23 24">KRF1</strain>
    </source>
</reference>
<evidence type="ECO:0000259" key="17">
    <source>
        <dbReference type="PROSITE" id="PS50109"/>
    </source>
</evidence>
<evidence type="ECO:0000256" key="5">
    <source>
        <dbReference type="ARBA" id="ARBA00022553"/>
    </source>
</evidence>
<dbReference type="Pfam" id="PF01627">
    <property type="entry name" value="Hpt"/>
    <property type="match status" value="1"/>
</dbReference>
<feature type="modified residue" description="4-aspartylphosphate" evidence="15">
    <location>
        <position position="1413"/>
    </location>
</feature>
<keyword evidence="5 15" id="KW-0597">Phosphoprotein</keyword>
<evidence type="ECO:0000256" key="16">
    <source>
        <dbReference type="SAM" id="Coils"/>
    </source>
</evidence>
<dbReference type="InterPro" id="IPR024478">
    <property type="entry name" value="HlyB_4HB_MCP"/>
</dbReference>
<dbReference type="PROSITE" id="PS50113">
    <property type="entry name" value="PAC"/>
    <property type="match status" value="3"/>
</dbReference>
<protein>
    <recommendedName>
        <fullName evidence="3">histidine kinase</fullName>
        <ecNumber evidence="3">2.7.13.3</ecNumber>
    </recommendedName>
</protein>
<dbReference type="SUPFAM" id="SSF55785">
    <property type="entry name" value="PYP-like sensor domain (PAS domain)"/>
    <property type="match status" value="5"/>
</dbReference>
<dbReference type="SMART" id="SM00388">
    <property type="entry name" value="HisKA"/>
    <property type="match status" value="1"/>
</dbReference>
<evidence type="ECO:0000256" key="7">
    <source>
        <dbReference type="ARBA" id="ARBA00022692"/>
    </source>
</evidence>
<feature type="domain" description="HAMP" evidence="21">
    <location>
        <begin position="220"/>
        <end position="273"/>
    </location>
</feature>
<dbReference type="InterPro" id="IPR003594">
    <property type="entry name" value="HATPase_dom"/>
</dbReference>
<organism evidence="23 24">
    <name type="scientific">Candidatus Methylobacter oryzae</name>
    <dbReference type="NCBI Taxonomy" id="2497749"/>
    <lineage>
        <taxon>Bacteria</taxon>
        <taxon>Pseudomonadati</taxon>
        <taxon>Pseudomonadota</taxon>
        <taxon>Gammaproteobacteria</taxon>
        <taxon>Methylococcales</taxon>
        <taxon>Methylococcaceae</taxon>
        <taxon>Methylobacter</taxon>
    </lineage>
</organism>
<sequence length="1845" mass="204073">MKRIKVMLEKRQLVSKLMLGFCICLFITLLIGINAINSTRVMTEKASDIYEMDLLGVSHLKEANINLIYIGRNLRQMMLAQNAADREKAKVRMDKAMMTLKIELDEARKRIFREDSQKLLIQFDSYYEQHKRNIDQAVLLMNKEGYRSSEAAAFISSDEYVKTINTADDTLTAITKIKEAGAKQTADMLFELGGQNSRFSLILMLLGLVIGASAGLVLGTSIQRPTLRLLDSIEGLAAGKLDEAIPYSDYGNEIGAMARALKVLQTVCNSMESQRWVKTHEAQISAKMQQAATFVELSQQFMSAICPLLHAEHGVFYILSEDKLRLLGGYGYRERKNLSQSFAFGEGLVGQCAMEKSPITLTNPPPDYIKIGSGLGEAVPSVITVLPIMNMTEVVGVLELAALQPFGARELLLLDALMPSVAITIQLLERNINTQRLLKETQEQSTRMEIQAAQLEEQSVEMEAQQAELMETEAWFRGIIESAPDGMMVVDGQGAIVLCNPRLEEIFGYERTELIGHSVDQLVPSNVRERHPALRAKFMSEQGARPMGAGLKLLGVRKDGSEFPVEVGLSKLPALGTRDACVCVSVSDITQRRKAEEKLAALEEHSRLILGAVNSGIAGMDIEGKLTFINPAVAALLGYSEQELLGQSMHELVHHHYPDGREFPLEQCAMCLTALDSQPRTVDNEVLWRKDGSALPVEYSTRPVYKDDAVVGTVVVINDITERLASAGALAEQRAALQNILDHSPVGTAFTTEGHFGYANPAFKEMFGLDIGDEVERIYLTPEDRKEMIATVKRDGYLLNREMKLYSKGGEIRDYLTTFMPLIHDGKEGVMGWLLDITERKQMEDAVNHSNMLSDYALDLAKAGYWHIPLDGSGWYNSSKRAATLFGDPPRPPEWRYRLMEEWFDNVKAGDEAAARTTYENFQASIAGTVPRYDAIYAYKRPSDGRVVWMRDSGHVVRDADGKPTDMYGVTMDITEQKMAELAMAESERQVRFMLESSPVAVRVASSASRKIVFANRSYADMLHAPLEQTLGMEPSVFYQNTEELHAINERLTAGENIVNQSVGLKRLDGEAIWVLASYFHVVYGGEQCILGWFFDVTELRLAKEIAEDATKMKSDFLANMSHEIRTPMNAIIGMSHLALKTDLTPRQRDYIKKVQSSGQHLLGLINDILDFSKIEAGKLIVEQSDFELYKVLDNVANLISEKTSAKALELVFDIAQNVPIHLNGDSLRLGQILINYANNAVKFTEQGEIVITAKVLEETDHDVFLHFGVRDTGIGLSKEQIDKLFQSFQQADTSTSRKFGGTGLGLAIAKQLAALMHGEVGVDSEPGKGSTFWFTARLGKASSQGRKLMPTPDLRGRRVLVVDDHEMARNVMDDMLSGMSFKVAQATGGKEAIAAVQEAAKSGQPYEIVFLDWQMPDMDGIQVAREIRSLPLSALPHLVMVTAHGREEVIKEAENTGLEDFLIKPVNASVLFDTAIRLLGGQVDEERISGDRHVSNIMEDLAVVKGAVILVAEDNELNQEVAMELLTDAGFDVDIANDGREAVAMLAQRAYDIVLMDMQMPIMDGITATIEIRKNPRYRELPIVAMTANAMQQDKEKCAKAGMVDHIAKPIDPDELFLALLKWIKPKHAAVISEKTDIAKKATAEKQDGDLPVIDGLDVELGMRRVLGKKSSYLKMLRNYAVNQENTPSELRAALDAGDRASAERIAHSAKGVSGNIGATGLQEIAGELEAMIAGGAGSGDLRAKLALFSRQQSDMIKALKANLPTEKAQNPAENVDMSKAADVLTRLKKLLAFDDSKSKEVFEENFDLLHVVLGAEAFAKADQAIKQFDFELALQHIDNIQIK</sequence>
<evidence type="ECO:0000256" key="4">
    <source>
        <dbReference type="ARBA" id="ARBA00022475"/>
    </source>
</evidence>
<dbReference type="PRINTS" id="PR00344">
    <property type="entry name" value="BCTRLSENSOR"/>
</dbReference>
<dbReference type="InterPro" id="IPR036890">
    <property type="entry name" value="HATPase_C_sf"/>
</dbReference>
<dbReference type="PANTHER" id="PTHR45339:SF1">
    <property type="entry name" value="HYBRID SIGNAL TRANSDUCTION HISTIDINE KINASE J"/>
    <property type="match status" value="1"/>
</dbReference>
<dbReference type="NCBIfam" id="TIGR00229">
    <property type="entry name" value="sensory_box"/>
    <property type="match status" value="4"/>
</dbReference>
<evidence type="ECO:0000313" key="24">
    <source>
        <dbReference type="Proteomes" id="UP000733744"/>
    </source>
</evidence>
<keyword evidence="9" id="KW-0418">Kinase</keyword>
<evidence type="ECO:0000256" key="2">
    <source>
        <dbReference type="ARBA" id="ARBA00004651"/>
    </source>
</evidence>
<dbReference type="Gene3D" id="3.30.450.20">
    <property type="entry name" value="PAS domain"/>
    <property type="match status" value="5"/>
</dbReference>
<dbReference type="InterPro" id="IPR003660">
    <property type="entry name" value="HAMP_dom"/>
</dbReference>
<dbReference type="InterPro" id="IPR004358">
    <property type="entry name" value="Sig_transdc_His_kin-like_C"/>
</dbReference>
<evidence type="ECO:0000259" key="21">
    <source>
        <dbReference type="PROSITE" id="PS50885"/>
    </source>
</evidence>
<dbReference type="CDD" id="cd00130">
    <property type="entry name" value="PAS"/>
    <property type="match status" value="3"/>
</dbReference>
<dbReference type="SUPFAM" id="SSF55781">
    <property type="entry name" value="GAF domain-like"/>
    <property type="match status" value="1"/>
</dbReference>
<dbReference type="RefSeq" id="WP_127027097.1">
    <property type="nucleotide sequence ID" value="NZ_RYFG02000010.1"/>
</dbReference>
<feature type="domain" description="PAS" evidence="19">
    <location>
        <begin position="472"/>
        <end position="541"/>
    </location>
</feature>
<feature type="domain" description="PAC" evidence="20">
    <location>
        <begin position="933"/>
        <end position="986"/>
    </location>
</feature>
<dbReference type="Gene3D" id="3.30.450.40">
    <property type="match status" value="1"/>
</dbReference>
<evidence type="ECO:0000256" key="12">
    <source>
        <dbReference type="ARBA" id="ARBA00023012"/>
    </source>
</evidence>
<dbReference type="InterPro" id="IPR001789">
    <property type="entry name" value="Sig_transdc_resp-reg_receiver"/>
</dbReference>
<accession>A0ABY3CG01</accession>
<feature type="domain" description="Histidine kinase" evidence="17">
    <location>
        <begin position="1120"/>
        <end position="1341"/>
    </location>
</feature>
<evidence type="ECO:0000256" key="11">
    <source>
        <dbReference type="ARBA" id="ARBA00022989"/>
    </source>
</evidence>
<dbReference type="Pfam" id="PF00989">
    <property type="entry name" value="PAS"/>
    <property type="match status" value="3"/>
</dbReference>
<feature type="domain" description="PAC" evidence="20">
    <location>
        <begin position="799"/>
        <end position="849"/>
    </location>
</feature>
<dbReference type="CDD" id="cd17546">
    <property type="entry name" value="REC_hyHK_CKI1_RcsC-like"/>
    <property type="match status" value="2"/>
</dbReference>
<dbReference type="SUPFAM" id="SSF47384">
    <property type="entry name" value="Homodimeric domain of signal transducing histidine kinase"/>
    <property type="match status" value="1"/>
</dbReference>
<dbReference type="PROSITE" id="PS50109">
    <property type="entry name" value="HIS_KIN"/>
    <property type="match status" value="1"/>
</dbReference>
<feature type="modified residue" description="Phosphohistidine" evidence="14">
    <location>
        <position position="1709"/>
    </location>
</feature>
<keyword evidence="8" id="KW-0547">Nucleotide-binding</keyword>
<keyword evidence="16" id="KW-0175">Coiled coil</keyword>
<keyword evidence="24" id="KW-1185">Reference proteome</keyword>
<evidence type="ECO:0000256" key="9">
    <source>
        <dbReference type="ARBA" id="ARBA00022777"/>
    </source>
</evidence>
<keyword evidence="10" id="KW-0067">ATP-binding</keyword>
<dbReference type="SUPFAM" id="SSF55874">
    <property type="entry name" value="ATPase domain of HSP90 chaperone/DNA topoisomerase II/histidine kinase"/>
    <property type="match status" value="1"/>
</dbReference>
<keyword evidence="12" id="KW-0902">Two-component regulatory system</keyword>
<dbReference type="Proteomes" id="UP000733744">
    <property type="component" value="Unassembled WGS sequence"/>
</dbReference>
<comment type="catalytic activity">
    <reaction evidence="1">
        <text>ATP + protein L-histidine = ADP + protein N-phospho-L-histidine.</text>
        <dbReference type="EC" id="2.7.13.3"/>
    </reaction>
</comment>
<dbReference type="InterPro" id="IPR011006">
    <property type="entry name" value="CheY-like_superfamily"/>
</dbReference>
<comment type="subcellular location">
    <subcellularLocation>
        <location evidence="2">Cell membrane</location>
        <topology evidence="2">Multi-pass membrane protein</topology>
    </subcellularLocation>
</comment>
<evidence type="ECO:0000313" key="23">
    <source>
        <dbReference type="EMBL" id="TRX02627.1"/>
    </source>
</evidence>
<evidence type="ECO:0000259" key="19">
    <source>
        <dbReference type="PROSITE" id="PS50112"/>
    </source>
</evidence>
<evidence type="ECO:0000256" key="14">
    <source>
        <dbReference type="PROSITE-ProRule" id="PRU00110"/>
    </source>
</evidence>
<dbReference type="Pfam" id="PF12729">
    <property type="entry name" value="4HB_MCP_1"/>
    <property type="match status" value="1"/>
</dbReference>
<dbReference type="PROSITE" id="PS50110">
    <property type="entry name" value="RESPONSE_REGULATORY"/>
    <property type="match status" value="2"/>
</dbReference>
<dbReference type="PROSITE" id="PS50112">
    <property type="entry name" value="PAS"/>
    <property type="match status" value="2"/>
</dbReference>
<comment type="caution">
    <text evidence="23">The sequence shown here is derived from an EMBL/GenBank/DDBJ whole genome shotgun (WGS) entry which is preliminary data.</text>
</comment>
<evidence type="ECO:0000259" key="18">
    <source>
        <dbReference type="PROSITE" id="PS50110"/>
    </source>
</evidence>
<dbReference type="EMBL" id="RYFG02000010">
    <property type="protein sequence ID" value="TRX02627.1"/>
    <property type="molecule type" value="Genomic_DNA"/>
</dbReference>
<feature type="domain" description="PAC" evidence="20">
    <location>
        <begin position="680"/>
        <end position="732"/>
    </location>
</feature>
<dbReference type="Pfam" id="PF08447">
    <property type="entry name" value="PAS_3"/>
    <property type="match status" value="1"/>
</dbReference>
<dbReference type="CDD" id="cd00082">
    <property type="entry name" value="HisKA"/>
    <property type="match status" value="1"/>
</dbReference>
<feature type="coiled-coil region" evidence="16">
    <location>
        <begin position="438"/>
        <end position="472"/>
    </location>
</feature>
<dbReference type="InterPro" id="IPR036097">
    <property type="entry name" value="HisK_dim/P_sf"/>
</dbReference>
<dbReference type="Gene3D" id="1.10.8.500">
    <property type="entry name" value="HAMP domain in histidine kinase"/>
    <property type="match status" value="1"/>
</dbReference>
<dbReference type="CDD" id="cd16922">
    <property type="entry name" value="HATPase_EvgS-ArcB-TorS-like"/>
    <property type="match status" value="1"/>
</dbReference>
<dbReference type="InterPro" id="IPR036641">
    <property type="entry name" value="HPT_dom_sf"/>
</dbReference>
<evidence type="ECO:0000256" key="6">
    <source>
        <dbReference type="ARBA" id="ARBA00022679"/>
    </source>
</evidence>
<dbReference type="InterPro" id="IPR003661">
    <property type="entry name" value="HisK_dim/P_dom"/>
</dbReference>
<dbReference type="PANTHER" id="PTHR45339">
    <property type="entry name" value="HYBRID SIGNAL TRANSDUCTION HISTIDINE KINASE J"/>
    <property type="match status" value="1"/>
</dbReference>
<dbReference type="Gene3D" id="3.30.565.10">
    <property type="entry name" value="Histidine kinase-like ATPase, C-terminal domain"/>
    <property type="match status" value="1"/>
</dbReference>
<keyword evidence="11" id="KW-1133">Transmembrane helix</keyword>
<evidence type="ECO:0000259" key="22">
    <source>
        <dbReference type="PROSITE" id="PS50894"/>
    </source>
</evidence>
<dbReference type="SMART" id="SM00448">
    <property type="entry name" value="REC"/>
    <property type="match status" value="2"/>
</dbReference>
<gene>
    <name evidence="23" type="ORF">EKO24_002340</name>
</gene>
<dbReference type="Pfam" id="PF02518">
    <property type="entry name" value="HATPase_c"/>
    <property type="match status" value="1"/>
</dbReference>
<keyword evidence="13" id="KW-0472">Membrane</keyword>
<dbReference type="Pfam" id="PF13185">
    <property type="entry name" value="GAF_2"/>
    <property type="match status" value="1"/>
</dbReference>
<evidence type="ECO:0000256" key="3">
    <source>
        <dbReference type="ARBA" id="ARBA00012438"/>
    </source>
</evidence>
<dbReference type="InterPro" id="IPR008207">
    <property type="entry name" value="Sig_transdc_His_kin_Hpt_dom"/>
</dbReference>
<keyword evidence="7" id="KW-0812">Transmembrane</keyword>
<dbReference type="InterPro" id="IPR000014">
    <property type="entry name" value="PAS"/>
</dbReference>
<dbReference type="SUPFAM" id="SSF158472">
    <property type="entry name" value="HAMP domain-like"/>
    <property type="match status" value="1"/>
</dbReference>
<dbReference type="InterPro" id="IPR005467">
    <property type="entry name" value="His_kinase_dom"/>
</dbReference>
<keyword evidence="4" id="KW-1003">Cell membrane</keyword>
<feature type="domain" description="PAS" evidence="19">
    <location>
        <begin position="602"/>
        <end position="654"/>
    </location>
</feature>
<dbReference type="SMART" id="SM00091">
    <property type="entry name" value="PAS"/>
    <property type="match status" value="4"/>
</dbReference>
<feature type="modified residue" description="4-aspartylphosphate" evidence="15">
    <location>
        <position position="1558"/>
    </location>
</feature>
<dbReference type="Pfam" id="PF00512">
    <property type="entry name" value="HisKA"/>
    <property type="match status" value="1"/>
</dbReference>
<dbReference type="EC" id="2.7.13.3" evidence="3"/>
<evidence type="ECO:0000256" key="15">
    <source>
        <dbReference type="PROSITE-ProRule" id="PRU00169"/>
    </source>
</evidence>
<dbReference type="Gene3D" id="1.20.120.160">
    <property type="entry name" value="HPT domain"/>
    <property type="match status" value="1"/>
</dbReference>
<evidence type="ECO:0000256" key="10">
    <source>
        <dbReference type="ARBA" id="ARBA00022840"/>
    </source>
</evidence>
<name>A0ABY3CG01_9GAMM</name>
<proteinExistence type="predicted"/>
<evidence type="ECO:0000256" key="1">
    <source>
        <dbReference type="ARBA" id="ARBA00000085"/>
    </source>
</evidence>
<dbReference type="InterPro" id="IPR003018">
    <property type="entry name" value="GAF"/>
</dbReference>
<dbReference type="InterPro" id="IPR000700">
    <property type="entry name" value="PAS-assoc_C"/>
</dbReference>
<dbReference type="Gene3D" id="1.10.287.130">
    <property type="match status" value="1"/>
</dbReference>
<dbReference type="InterPro" id="IPR001610">
    <property type="entry name" value="PAC"/>
</dbReference>
<dbReference type="SUPFAM" id="SSF47226">
    <property type="entry name" value="Histidine-containing phosphotransfer domain, HPT domain"/>
    <property type="match status" value="1"/>
</dbReference>